<dbReference type="Proteomes" id="UP000006732">
    <property type="component" value="Chromosome"/>
</dbReference>
<accession>A1ANV6</accession>
<reference evidence="8 9" key="1">
    <citation type="submission" date="2006-10" db="EMBL/GenBank/DDBJ databases">
        <title>Complete sequence of chromosome of Pelobacter propionicus DSM 2379.</title>
        <authorList>
            <consortium name="US DOE Joint Genome Institute"/>
            <person name="Copeland A."/>
            <person name="Lucas S."/>
            <person name="Lapidus A."/>
            <person name="Barry K."/>
            <person name="Detter J.C."/>
            <person name="Glavina del Rio T."/>
            <person name="Hammon N."/>
            <person name="Israni S."/>
            <person name="Dalin E."/>
            <person name="Tice H."/>
            <person name="Pitluck S."/>
            <person name="Saunders E."/>
            <person name="Brettin T."/>
            <person name="Bruce D."/>
            <person name="Han C."/>
            <person name="Tapia R."/>
            <person name="Schmutz J."/>
            <person name="Larimer F."/>
            <person name="Land M."/>
            <person name="Hauser L."/>
            <person name="Kyrpides N."/>
            <person name="Kim E."/>
            <person name="Lovley D."/>
            <person name="Richardson P."/>
        </authorList>
    </citation>
    <scope>NUCLEOTIDE SEQUENCE [LARGE SCALE GENOMIC DNA]</scope>
    <source>
        <strain evidence="9">DSM 2379 / NBRC 103807 / OttBd1</strain>
    </source>
</reference>
<evidence type="ECO:0000256" key="3">
    <source>
        <dbReference type="ARBA" id="ARBA00022452"/>
    </source>
</evidence>
<evidence type="ECO:0000313" key="8">
    <source>
        <dbReference type="EMBL" id="ABK99026.1"/>
    </source>
</evidence>
<evidence type="ECO:0000256" key="4">
    <source>
        <dbReference type="ARBA" id="ARBA00022692"/>
    </source>
</evidence>
<evidence type="ECO:0000256" key="2">
    <source>
        <dbReference type="ARBA" id="ARBA00008163"/>
    </source>
</evidence>
<comment type="subcellular location">
    <subcellularLocation>
        <location evidence="1">Cell outer membrane</location>
        <topology evidence="1">Multi-pass membrane protein</topology>
    </subcellularLocation>
</comment>
<comment type="similarity">
    <text evidence="2">Belongs to the OmpP1/FadL family.</text>
</comment>
<dbReference type="Pfam" id="PF03349">
    <property type="entry name" value="Toluene_X"/>
    <property type="match status" value="1"/>
</dbReference>
<keyword evidence="3" id="KW-1134">Transmembrane beta strand</keyword>
<dbReference type="STRING" id="338966.Ppro_1410"/>
<dbReference type="PANTHER" id="PTHR35093:SF8">
    <property type="entry name" value="OUTER MEMBRANE PROTEIN NMB0088-RELATED"/>
    <property type="match status" value="1"/>
</dbReference>
<keyword evidence="7" id="KW-0998">Cell outer membrane</keyword>
<dbReference type="HOGENOM" id="CLU_035981_0_1_7"/>
<dbReference type="PANTHER" id="PTHR35093">
    <property type="entry name" value="OUTER MEMBRANE PROTEIN NMB0088-RELATED"/>
    <property type="match status" value="1"/>
</dbReference>
<keyword evidence="4" id="KW-0812">Transmembrane</keyword>
<dbReference type="AlphaFoldDB" id="A1ANV6"/>
<sequence length="406" mass="43637">MDSMGRRVVVAALLCAATVTGGVHPALGSGFGIFTQGASALGQADAVVAHGDGPSALFFNPAQINGLAGTQLEFGTTLIFPHREYKDSSGDVSHTKDSVFYPSSFYLTHAFNDSISAGLAVFNPFGLGTDWGGDWPGRYIATTSKITTYNINPVVSWRIAPFLSIAAGLDIVQLDATFKNKIFTPSGDVKQKFTGDGTGLGYNLGLFIDAGKGITIGASYRSEVKIDIDGKDEFSPAVYPDMDGKTSLKLPQQVLAGVAWQASDRLVVETGMRWEDWRSFKQLRISLDQPGGGSTVATYPRNWHSTFAVNAGGKYRFNDSLSIMAGYLYGWNPVPDSTFEPAIPDSDSHLFCLGGELRRGSMTLSLGYGYQLQKGRSKSTNQYGSVANGDYDSDLHLLALSLGYRF</sequence>
<dbReference type="Gene3D" id="2.40.160.60">
    <property type="entry name" value="Outer membrane protein transport protein (OMPP1/FadL/TodX)"/>
    <property type="match status" value="1"/>
</dbReference>
<dbReference type="SUPFAM" id="SSF56935">
    <property type="entry name" value="Porins"/>
    <property type="match status" value="1"/>
</dbReference>
<dbReference type="eggNOG" id="COG2067">
    <property type="taxonomic scope" value="Bacteria"/>
</dbReference>
<dbReference type="GO" id="GO:0009279">
    <property type="term" value="C:cell outer membrane"/>
    <property type="evidence" value="ECO:0007669"/>
    <property type="project" value="UniProtKB-SubCell"/>
</dbReference>
<name>A1ANV6_PELPD</name>
<evidence type="ECO:0000256" key="6">
    <source>
        <dbReference type="ARBA" id="ARBA00023136"/>
    </source>
</evidence>
<dbReference type="EMBL" id="CP000482">
    <property type="protein sequence ID" value="ABK99026.1"/>
    <property type="molecule type" value="Genomic_DNA"/>
</dbReference>
<dbReference type="GO" id="GO:0015483">
    <property type="term" value="F:long-chain fatty acid transporting porin activity"/>
    <property type="evidence" value="ECO:0007669"/>
    <property type="project" value="TreeGrafter"/>
</dbReference>
<evidence type="ECO:0000313" key="9">
    <source>
        <dbReference type="Proteomes" id="UP000006732"/>
    </source>
</evidence>
<organism evidence="8 9">
    <name type="scientific">Pelobacter propionicus (strain DSM 2379 / NBRC 103807 / OttBd1)</name>
    <dbReference type="NCBI Taxonomy" id="338966"/>
    <lineage>
        <taxon>Bacteria</taxon>
        <taxon>Pseudomonadati</taxon>
        <taxon>Thermodesulfobacteriota</taxon>
        <taxon>Desulfuromonadia</taxon>
        <taxon>Desulfuromonadales</taxon>
        <taxon>Desulfuromonadaceae</taxon>
        <taxon>Pelobacter</taxon>
    </lineage>
</organism>
<evidence type="ECO:0000256" key="7">
    <source>
        <dbReference type="ARBA" id="ARBA00023237"/>
    </source>
</evidence>
<proteinExistence type="inferred from homology"/>
<gene>
    <name evidence="8" type="ordered locus">Ppro_1410</name>
</gene>
<keyword evidence="5" id="KW-0732">Signal</keyword>
<protein>
    <submittedName>
        <fullName evidence="8">Membrane protein involved in aromatic hydrocarbon degradation</fullName>
    </submittedName>
</protein>
<dbReference type="RefSeq" id="WP_011735319.1">
    <property type="nucleotide sequence ID" value="NC_008609.1"/>
</dbReference>
<evidence type="ECO:0000256" key="5">
    <source>
        <dbReference type="ARBA" id="ARBA00022729"/>
    </source>
</evidence>
<keyword evidence="6" id="KW-0472">Membrane</keyword>
<dbReference type="InterPro" id="IPR005017">
    <property type="entry name" value="OMPP1/FadL/TodX"/>
</dbReference>
<evidence type="ECO:0000256" key="1">
    <source>
        <dbReference type="ARBA" id="ARBA00004571"/>
    </source>
</evidence>
<keyword evidence="9" id="KW-1185">Reference proteome</keyword>
<dbReference type="KEGG" id="ppd:Ppro_1410"/>